<evidence type="ECO:0000256" key="1">
    <source>
        <dbReference type="ARBA" id="ARBA00004429"/>
    </source>
</evidence>
<protein>
    <submittedName>
        <fullName evidence="11">TonB-system energizer ExbB</fullName>
    </submittedName>
</protein>
<dbReference type="EMBL" id="PDHH01000005">
    <property type="protein sequence ID" value="PSM51861.1"/>
    <property type="molecule type" value="Genomic_DNA"/>
</dbReference>
<keyword evidence="6 9" id="KW-1133">Transmembrane helix</keyword>
<sequence length="142" mass="15700">MPFLNEYIDIIIFGILGSMSFIVITLGIERMIFFIRFKEEKYDDLHKLKIDVSRNLTCIGIIGSNAPYVGLLGTVVGIIITFYNMGQSGSFETASIMTGLSLALKATALGILVAIPSLVIHDFAIRAANKRIDIFQSNHKDK</sequence>
<evidence type="ECO:0000256" key="8">
    <source>
        <dbReference type="RuleBase" id="RU004057"/>
    </source>
</evidence>
<evidence type="ECO:0000256" key="4">
    <source>
        <dbReference type="ARBA" id="ARBA00022692"/>
    </source>
</evidence>
<evidence type="ECO:0000313" key="12">
    <source>
        <dbReference type="Proteomes" id="UP000240535"/>
    </source>
</evidence>
<comment type="similarity">
    <text evidence="8">Belongs to the exbB/tolQ family.</text>
</comment>
<name>A0A2P8R033_9BACT</name>
<keyword evidence="2 8" id="KW-0813">Transport</keyword>
<keyword evidence="12" id="KW-1185">Reference proteome</keyword>
<evidence type="ECO:0000256" key="3">
    <source>
        <dbReference type="ARBA" id="ARBA00022475"/>
    </source>
</evidence>
<dbReference type="OrthoDB" id="9805133at2"/>
<keyword evidence="7 9" id="KW-0472">Membrane</keyword>
<evidence type="ECO:0000256" key="5">
    <source>
        <dbReference type="ARBA" id="ARBA00022927"/>
    </source>
</evidence>
<evidence type="ECO:0000256" key="7">
    <source>
        <dbReference type="ARBA" id="ARBA00023136"/>
    </source>
</evidence>
<evidence type="ECO:0000256" key="2">
    <source>
        <dbReference type="ARBA" id="ARBA00022448"/>
    </source>
</evidence>
<dbReference type="PANTHER" id="PTHR30625:SF15">
    <property type="entry name" value="BIOPOLYMER TRANSPORT PROTEIN EXBB"/>
    <property type="match status" value="1"/>
</dbReference>
<dbReference type="InterPro" id="IPR050790">
    <property type="entry name" value="ExbB/TolQ_transport"/>
</dbReference>
<dbReference type="AlphaFoldDB" id="A0A2P8R033"/>
<feature type="transmembrane region" description="Helical" evidence="9">
    <location>
        <begin position="103"/>
        <end position="125"/>
    </location>
</feature>
<dbReference type="GO" id="GO:0017038">
    <property type="term" value="P:protein import"/>
    <property type="evidence" value="ECO:0007669"/>
    <property type="project" value="TreeGrafter"/>
</dbReference>
<dbReference type="Proteomes" id="UP000240535">
    <property type="component" value="Unassembled WGS sequence"/>
</dbReference>
<proteinExistence type="inferred from homology"/>
<organism evidence="11 12">
    <name type="scientific">Campylobacter blaseri</name>
    <dbReference type="NCBI Taxonomy" id="2042961"/>
    <lineage>
        <taxon>Bacteria</taxon>
        <taxon>Pseudomonadati</taxon>
        <taxon>Campylobacterota</taxon>
        <taxon>Epsilonproteobacteria</taxon>
        <taxon>Campylobacterales</taxon>
        <taxon>Campylobacteraceae</taxon>
        <taxon>Campylobacter</taxon>
    </lineage>
</organism>
<evidence type="ECO:0000256" key="6">
    <source>
        <dbReference type="ARBA" id="ARBA00022989"/>
    </source>
</evidence>
<dbReference type="NCBIfam" id="TIGR02805">
    <property type="entry name" value="exbB2"/>
    <property type="match status" value="1"/>
</dbReference>
<keyword evidence="4 9" id="KW-0812">Transmembrane</keyword>
<accession>A0A2P8R033</accession>
<feature type="domain" description="MotA/TolQ/ExbB proton channel" evidence="10">
    <location>
        <begin position="45"/>
        <end position="135"/>
    </location>
</feature>
<comment type="subcellular location">
    <subcellularLocation>
        <location evidence="1">Cell inner membrane</location>
        <topology evidence="1">Multi-pass membrane protein</topology>
    </subcellularLocation>
    <subcellularLocation>
        <location evidence="8">Membrane</location>
        <topology evidence="8">Multi-pass membrane protein</topology>
    </subcellularLocation>
</comment>
<keyword evidence="5 8" id="KW-0653">Protein transport</keyword>
<feature type="transmembrane region" description="Helical" evidence="9">
    <location>
        <begin position="56"/>
        <end position="83"/>
    </location>
</feature>
<dbReference type="GO" id="GO:0005886">
    <property type="term" value="C:plasma membrane"/>
    <property type="evidence" value="ECO:0007669"/>
    <property type="project" value="UniProtKB-SubCell"/>
</dbReference>
<dbReference type="GO" id="GO:0055085">
    <property type="term" value="P:transmembrane transport"/>
    <property type="evidence" value="ECO:0007669"/>
    <property type="project" value="InterPro"/>
</dbReference>
<evidence type="ECO:0000313" key="11">
    <source>
        <dbReference type="EMBL" id="PSM51861.1"/>
    </source>
</evidence>
<dbReference type="PANTHER" id="PTHR30625">
    <property type="entry name" value="PROTEIN TOLQ"/>
    <property type="match status" value="1"/>
</dbReference>
<reference evidence="12" key="1">
    <citation type="submission" date="2017-10" db="EMBL/GenBank/DDBJ databases">
        <title>Campylobacter species from seals.</title>
        <authorList>
            <person name="Gilbert M.J."/>
            <person name="Zomer A.L."/>
            <person name="Timmerman A.J."/>
            <person name="Duim B."/>
            <person name="Wagenaar J.A."/>
        </authorList>
    </citation>
    <scope>NUCLEOTIDE SEQUENCE [LARGE SCALE GENOMIC DNA]</scope>
    <source>
        <strain evidence="12">17S00004-5</strain>
    </source>
</reference>
<gene>
    <name evidence="11" type="primary">exbB</name>
    <name evidence="11" type="ORF">CQ405_06440</name>
</gene>
<dbReference type="Pfam" id="PF01618">
    <property type="entry name" value="MotA_ExbB"/>
    <property type="match status" value="1"/>
</dbReference>
<feature type="transmembrane region" description="Helical" evidence="9">
    <location>
        <begin position="12"/>
        <end position="35"/>
    </location>
</feature>
<keyword evidence="3" id="KW-1003">Cell membrane</keyword>
<comment type="caution">
    <text evidence="11">The sequence shown here is derived from an EMBL/GenBank/DDBJ whole genome shotgun (WGS) entry which is preliminary data.</text>
</comment>
<evidence type="ECO:0000259" key="10">
    <source>
        <dbReference type="Pfam" id="PF01618"/>
    </source>
</evidence>
<evidence type="ECO:0000256" key="9">
    <source>
        <dbReference type="SAM" id="Phobius"/>
    </source>
</evidence>
<dbReference type="InterPro" id="IPR014172">
    <property type="entry name" value="TonB_ExbB_2"/>
</dbReference>
<dbReference type="InterPro" id="IPR002898">
    <property type="entry name" value="MotA_ExbB_proton_chnl"/>
</dbReference>